<evidence type="ECO:0000313" key="3">
    <source>
        <dbReference type="EMBL" id="RZS89428.1"/>
    </source>
</evidence>
<organism evidence="3 4">
    <name type="scientific">Motilibacter rhizosphaerae</name>
    <dbReference type="NCBI Taxonomy" id="598652"/>
    <lineage>
        <taxon>Bacteria</taxon>
        <taxon>Bacillati</taxon>
        <taxon>Actinomycetota</taxon>
        <taxon>Actinomycetes</taxon>
        <taxon>Motilibacterales</taxon>
        <taxon>Motilibacteraceae</taxon>
        <taxon>Motilibacter</taxon>
    </lineage>
</organism>
<feature type="transmembrane region" description="Helical" evidence="1">
    <location>
        <begin position="177"/>
        <end position="198"/>
    </location>
</feature>
<dbReference type="Pfam" id="PF00563">
    <property type="entry name" value="EAL"/>
    <property type="match status" value="1"/>
</dbReference>
<dbReference type="PANTHER" id="PTHR33121:SF76">
    <property type="entry name" value="SIGNALING PROTEIN"/>
    <property type="match status" value="1"/>
</dbReference>
<feature type="transmembrane region" description="Helical" evidence="1">
    <location>
        <begin position="49"/>
        <end position="70"/>
    </location>
</feature>
<dbReference type="SMART" id="SM00052">
    <property type="entry name" value="EAL"/>
    <property type="match status" value="1"/>
</dbReference>
<evidence type="ECO:0000259" key="2">
    <source>
        <dbReference type="PROSITE" id="PS50883"/>
    </source>
</evidence>
<feature type="transmembrane region" description="Helical" evidence="1">
    <location>
        <begin position="114"/>
        <end position="133"/>
    </location>
</feature>
<dbReference type="GO" id="GO:0071111">
    <property type="term" value="F:cyclic-guanylate-specific phosphodiesterase activity"/>
    <property type="evidence" value="ECO:0007669"/>
    <property type="project" value="InterPro"/>
</dbReference>
<feature type="domain" description="EAL" evidence="2">
    <location>
        <begin position="304"/>
        <end position="546"/>
    </location>
</feature>
<proteinExistence type="predicted"/>
<feature type="transmembrane region" description="Helical" evidence="1">
    <location>
        <begin position="82"/>
        <end position="102"/>
    </location>
</feature>
<feature type="transmembrane region" description="Helical" evidence="1">
    <location>
        <begin position="20"/>
        <end position="43"/>
    </location>
</feature>
<comment type="caution">
    <text evidence="3">The sequence shown here is derived from an EMBL/GenBank/DDBJ whole genome shotgun (WGS) entry which is preliminary data.</text>
</comment>
<dbReference type="AlphaFoldDB" id="A0A4Q7NRN5"/>
<reference evidence="3 4" key="1">
    <citation type="submission" date="2019-02" db="EMBL/GenBank/DDBJ databases">
        <title>Genomic Encyclopedia of Type Strains, Phase IV (KMG-IV): sequencing the most valuable type-strain genomes for metagenomic binning, comparative biology and taxonomic classification.</title>
        <authorList>
            <person name="Goeker M."/>
        </authorList>
    </citation>
    <scope>NUCLEOTIDE SEQUENCE [LARGE SCALE GENOMIC DNA]</scope>
    <source>
        <strain evidence="3 4">DSM 45622</strain>
    </source>
</reference>
<dbReference type="OrthoDB" id="23692at2"/>
<feature type="transmembrane region" description="Helical" evidence="1">
    <location>
        <begin position="239"/>
        <end position="259"/>
    </location>
</feature>
<dbReference type="CDD" id="cd01948">
    <property type="entry name" value="EAL"/>
    <property type="match status" value="1"/>
</dbReference>
<gene>
    <name evidence="3" type="ORF">EV189_1191</name>
</gene>
<keyword evidence="4" id="KW-1185">Reference proteome</keyword>
<keyword evidence="1" id="KW-1133">Transmembrane helix</keyword>
<evidence type="ECO:0000313" key="4">
    <source>
        <dbReference type="Proteomes" id="UP000293638"/>
    </source>
</evidence>
<dbReference type="InterPro" id="IPR035919">
    <property type="entry name" value="EAL_sf"/>
</dbReference>
<feature type="transmembrane region" description="Helical" evidence="1">
    <location>
        <begin position="145"/>
        <end position="165"/>
    </location>
</feature>
<protein>
    <submittedName>
        <fullName evidence="3">EAL domain-containing protein (Putative c-di-GMP-specific phosphodiesterase class I)</fullName>
    </submittedName>
</protein>
<dbReference type="PROSITE" id="PS50883">
    <property type="entry name" value="EAL"/>
    <property type="match status" value="1"/>
</dbReference>
<keyword evidence="1" id="KW-0472">Membrane</keyword>
<evidence type="ECO:0000256" key="1">
    <source>
        <dbReference type="SAM" id="Phobius"/>
    </source>
</evidence>
<dbReference type="InterPro" id="IPR050706">
    <property type="entry name" value="Cyclic-di-GMP_PDE-like"/>
</dbReference>
<accession>A0A4Q7NRN5</accession>
<dbReference type="InterPro" id="IPR001633">
    <property type="entry name" value="EAL_dom"/>
</dbReference>
<dbReference type="EMBL" id="SGXD01000002">
    <property type="protein sequence ID" value="RZS89428.1"/>
    <property type="molecule type" value="Genomic_DNA"/>
</dbReference>
<sequence length="555" mass="57991">MDRPQGRLVRPARGDTRLRLGLAAVVTGALLTVVVWAVCRAVSASGYDATAAAVLLTLTIVGTGVSGTVLELRASSTRSGRLGSLAALFEVQTLLLVLRAAGLSVTGGVPPSSGMGWGSFATAYSLLALTWYAGGAPVHRPARRWFLVACAVLAGAAVVLLAELLPDPFDRDGHLVGWARAAWCAAAVLEAGALARLWRSVSAHSMTDWAVRWPVVALLSAESALVLRAASPRVYDEEWWTAVVLQAGIGVVTMVGLVLGSASLLRKLEGFTEDLAGGLDAEVRRAGAELDPSAPLRLQGAFAADQEGGAVERLLAGRDLRIVLQAVVDLRTGGVVGVEALSRVSGEPPLQPAELFAAAADLGVLREVELLAVERALGLLSAVPARAWLAVNVSPETASSPQLAALLRNAPRRRLVLELTEHAEVAEYDLLVDALGRLRETGVRIAVDDAGAGFSSFRHVVRLRPDIVKLDMSLIAGIDTDPVRRALVASLLGFTSSIGASVVAEGIETAAELEVLRGLGVRLGQGYLLARPRPAPDALVVQLPDTVGYAPTYGT</sequence>
<name>A0A4Q7NRN5_9ACTN</name>
<dbReference type="Gene3D" id="3.20.20.450">
    <property type="entry name" value="EAL domain"/>
    <property type="match status" value="1"/>
</dbReference>
<dbReference type="SUPFAM" id="SSF141868">
    <property type="entry name" value="EAL domain-like"/>
    <property type="match status" value="1"/>
</dbReference>
<keyword evidence="1" id="KW-0812">Transmembrane</keyword>
<dbReference type="RefSeq" id="WP_130492043.1">
    <property type="nucleotide sequence ID" value="NZ_SGXD01000002.1"/>
</dbReference>
<dbReference type="Proteomes" id="UP000293638">
    <property type="component" value="Unassembled WGS sequence"/>
</dbReference>
<dbReference type="PANTHER" id="PTHR33121">
    <property type="entry name" value="CYCLIC DI-GMP PHOSPHODIESTERASE PDEF"/>
    <property type="match status" value="1"/>
</dbReference>